<dbReference type="Proteomes" id="UP000188533">
    <property type="component" value="Unassembled WGS sequence"/>
</dbReference>
<reference evidence="2 3" key="1">
    <citation type="submission" date="2016-08" db="EMBL/GenBank/DDBJ databases">
        <authorList>
            <consortium name="Lentinula edodes genome sequencing consortium"/>
            <person name="Sakamoto Y."/>
            <person name="Nakade K."/>
            <person name="Sato S."/>
            <person name="Yoshida Y."/>
            <person name="Miyazaki K."/>
            <person name="Natsume S."/>
            <person name="Konno N."/>
        </authorList>
    </citation>
    <scope>NUCLEOTIDE SEQUENCE [LARGE SCALE GENOMIC DNA]</scope>
    <source>
        <strain evidence="2 3">NBRC 111202</strain>
    </source>
</reference>
<evidence type="ECO:0000313" key="3">
    <source>
        <dbReference type="Proteomes" id="UP000188533"/>
    </source>
</evidence>
<evidence type="ECO:0000313" key="2">
    <source>
        <dbReference type="EMBL" id="GAW09384.1"/>
    </source>
</evidence>
<name>A0A1Q3EQK6_LENED</name>
<dbReference type="AlphaFoldDB" id="A0A1Q3EQK6"/>
<dbReference type="EMBL" id="BDGU01001072">
    <property type="protein sequence ID" value="GAW09384.1"/>
    <property type="molecule type" value="Genomic_DNA"/>
</dbReference>
<keyword evidence="1" id="KW-0732">Signal</keyword>
<feature type="chain" id="PRO_5012026742" evidence="1">
    <location>
        <begin position="22"/>
        <end position="66"/>
    </location>
</feature>
<proteinExistence type="predicted"/>
<keyword evidence="3" id="KW-1185">Reference proteome</keyword>
<evidence type="ECO:0000256" key="1">
    <source>
        <dbReference type="SAM" id="SignalP"/>
    </source>
</evidence>
<reference evidence="2 3" key="2">
    <citation type="submission" date="2017-02" db="EMBL/GenBank/DDBJ databases">
        <title>A genome survey and senescence transcriptome analysis in Lentinula edodes.</title>
        <authorList>
            <person name="Sakamoto Y."/>
            <person name="Nakade K."/>
            <person name="Sato S."/>
            <person name="Yoshida Y."/>
            <person name="Miyazaki K."/>
            <person name="Natsume S."/>
            <person name="Konno N."/>
        </authorList>
    </citation>
    <scope>NUCLEOTIDE SEQUENCE [LARGE SCALE GENOMIC DNA]</scope>
    <source>
        <strain evidence="2 3">NBRC 111202</strain>
    </source>
</reference>
<sequence length="66" mass="7274">MADTSSLFALLFFPFLSFVSSAAYSAKMGHTKRSDNFWATICKHEQTVLDVTSLLSVANEATWKGP</sequence>
<comment type="caution">
    <text evidence="2">The sequence shown here is derived from an EMBL/GenBank/DDBJ whole genome shotgun (WGS) entry which is preliminary data.</text>
</comment>
<feature type="signal peptide" evidence="1">
    <location>
        <begin position="1"/>
        <end position="21"/>
    </location>
</feature>
<protein>
    <submittedName>
        <fullName evidence="2">Uncharacterized protein</fullName>
    </submittedName>
</protein>
<gene>
    <name evidence="2" type="ORF">LENED_011533</name>
</gene>
<organism evidence="2 3">
    <name type="scientific">Lentinula edodes</name>
    <name type="common">Shiitake mushroom</name>
    <name type="synonym">Lentinus edodes</name>
    <dbReference type="NCBI Taxonomy" id="5353"/>
    <lineage>
        <taxon>Eukaryota</taxon>
        <taxon>Fungi</taxon>
        <taxon>Dikarya</taxon>
        <taxon>Basidiomycota</taxon>
        <taxon>Agaricomycotina</taxon>
        <taxon>Agaricomycetes</taxon>
        <taxon>Agaricomycetidae</taxon>
        <taxon>Agaricales</taxon>
        <taxon>Marasmiineae</taxon>
        <taxon>Omphalotaceae</taxon>
        <taxon>Lentinula</taxon>
    </lineage>
</organism>
<accession>A0A1Q3EQK6</accession>